<reference evidence="6 7" key="1">
    <citation type="submission" date="2019-01" db="EMBL/GenBank/DDBJ databases">
        <title>Draft genome sequences of three monokaryotic isolates of the white-rot basidiomycete fungus Dichomitus squalens.</title>
        <authorList>
            <consortium name="DOE Joint Genome Institute"/>
            <person name="Lopez S.C."/>
            <person name="Andreopoulos B."/>
            <person name="Pangilinan J."/>
            <person name="Lipzen A."/>
            <person name="Riley R."/>
            <person name="Ahrendt S."/>
            <person name="Ng V."/>
            <person name="Barry K."/>
            <person name="Daum C."/>
            <person name="Grigoriev I.V."/>
            <person name="Hilden K.S."/>
            <person name="Makela M.R."/>
            <person name="de Vries R.P."/>
        </authorList>
    </citation>
    <scope>NUCLEOTIDE SEQUENCE [LARGE SCALE GENOMIC DNA]</scope>
    <source>
        <strain evidence="6 7">CBS 464.89</strain>
        <strain evidence="4">OM18370.1</strain>
    </source>
</reference>
<dbReference type="GO" id="GO:0005524">
    <property type="term" value="F:ATP binding"/>
    <property type="evidence" value="ECO:0007669"/>
    <property type="project" value="InterPro"/>
</dbReference>
<evidence type="ECO:0000313" key="4">
    <source>
        <dbReference type="EMBL" id="TBU21167.1"/>
    </source>
</evidence>
<evidence type="ECO:0000256" key="1">
    <source>
        <dbReference type="ARBA" id="ARBA00004123"/>
    </source>
</evidence>
<organism evidence="6 7">
    <name type="scientific">Dichomitus squalens</name>
    <dbReference type="NCBI Taxonomy" id="114155"/>
    <lineage>
        <taxon>Eukaryota</taxon>
        <taxon>Fungi</taxon>
        <taxon>Dikarya</taxon>
        <taxon>Basidiomycota</taxon>
        <taxon>Agaricomycotina</taxon>
        <taxon>Agaricomycetes</taxon>
        <taxon>Polyporales</taxon>
        <taxon>Polyporaceae</taxon>
        <taxon>Dichomitus</taxon>
    </lineage>
</organism>
<comment type="subcellular location">
    <subcellularLocation>
        <location evidence="1">Nucleus</location>
    </subcellularLocation>
</comment>
<dbReference type="GO" id="GO:0006355">
    <property type="term" value="P:regulation of DNA-templated transcription"/>
    <property type="evidence" value="ECO:0007669"/>
    <property type="project" value="InterPro"/>
</dbReference>
<dbReference type="InterPro" id="IPR014978">
    <property type="entry name" value="Gln-Leu-Gln_QLQ"/>
</dbReference>
<proteinExistence type="predicted"/>
<accession>A0A4Q9NBJ9</accession>
<sequence>MVPIGNGVSATNGNTLTAGRVTNQPYPQTPQTPVSFTPDQINAINAQTHAFISRGMSVPEPIQQAIRVPNQATPTCNPSSTTIKREEIEAVDPEKLPKGALLEEDRDPELISAIWAMKMRRLLVPSFMPDGVDPHQTPEERNAYIDARIEQRM</sequence>
<dbReference type="STRING" id="114155.A0A4Q9NBJ9"/>
<dbReference type="GO" id="GO:0005634">
    <property type="term" value="C:nucleus"/>
    <property type="evidence" value="ECO:0007669"/>
    <property type="project" value="UniProtKB-SubCell"/>
</dbReference>
<dbReference type="EMBL" id="ML145362">
    <property type="protein sequence ID" value="TBU51212.1"/>
    <property type="molecule type" value="Genomic_DNA"/>
</dbReference>
<dbReference type="EMBL" id="ML143691">
    <property type="protein sequence ID" value="TBU21167.1"/>
    <property type="molecule type" value="Genomic_DNA"/>
</dbReference>
<dbReference type="Proteomes" id="UP000292957">
    <property type="component" value="Unassembled WGS sequence"/>
</dbReference>
<evidence type="ECO:0000313" key="6">
    <source>
        <dbReference type="EMBL" id="TBU51212.1"/>
    </source>
</evidence>
<protein>
    <recommendedName>
        <fullName evidence="3">QLQ domain-containing protein</fullName>
    </recommendedName>
</protein>
<dbReference type="OrthoDB" id="2796843at2759"/>
<keyword evidence="7" id="KW-1185">Reference proteome</keyword>
<dbReference type="Pfam" id="PF08880">
    <property type="entry name" value="QLQ"/>
    <property type="match status" value="1"/>
</dbReference>
<dbReference type="EMBL" id="ML145411">
    <property type="protein sequence ID" value="TBU51074.1"/>
    <property type="molecule type" value="Genomic_DNA"/>
</dbReference>
<evidence type="ECO:0000256" key="2">
    <source>
        <dbReference type="ARBA" id="ARBA00023242"/>
    </source>
</evidence>
<dbReference type="AlphaFoldDB" id="A0A4Q9NBJ9"/>
<dbReference type="Proteomes" id="UP000292082">
    <property type="component" value="Unassembled WGS sequence"/>
</dbReference>
<feature type="domain" description="QLQ" evidence="3">
    <location>
        <begin position="35"/>
        <end position="67"/>
    </location>
</feature>
<evidence type="ECO:0000259" key="3">
    <source>
        <dbReference type="Pfam" id="PF08880"/>
    </source>
</evidence>
<gene>
    <name evidence="5" type="ORF">BD310DRAFT_835405</name>
    <name evidence="6" type="ORF">BD310DRAFT_982811</name>
    <name evidence="4" type="ORF">BD311DRAFT_812593</name>
</gene>
<keyword evidence="2" id="KW-0539">Nucleus</keyword>
<evidence type="ECO:0000313" key="5">
    <source>
        <dbReference type="EMBL" id="TBU51074.1"/>
    </source>
</evidence>
<name>A0A4Q9NBJ9_9APHY</name>
<evidence type="ECO:0000313" key="7">
    <source>
        <dbReference type="Proteomes" id="UP000292082"/>
    </source>
</evidence>